<evidence type="ECO:0000256" key="2">
    <source>
        <dbReference type="ARBA" id="ARBA00023002"/>
    </source>
</evidence>
<dbReference type="Pfam" id="PF00106">
    <property type="entry name" value="adh_short"/>
    <property type="match status" value="1"/>
</dbReference>
<dbReference type="InterPro" id="IPR020904">
    <property type="entry name" value="Sc_DH/Rdtase_CS"/>
</dbReference>
<dbReference type="RefSeq" id="WP_283425291.1">
    <property type="nucleotide sequence ID" value="NZ_FXTY01000002.1"/>
</dbReference>
<dbReference type="PANTHER" id="PTHR44196">
    <property type="entry name" value="DEHYDROGENASE/REDUCTASE SDR FAMILY MEMBER 7B"/>
    <property type="match status" value="1"/>
</dbReference>
<dbReference type="PANTHER" id="PTHR44196:SF1">
    <property type="entry name" value="DEHYDROGENASE_REDUCTASE SDR FAMILY MEMBER 7B"/>
    <property type="match status" value="1"/>
</dbReference>
<evidence type="ECO:0000259" key="3">
    <source>
        <dbReference type="SMART" id="SM00822"/>
    </source>
</evidence>
<evidence type="ECO:0000313" key="4">
    <source>
        <dbReference type="EMBL" id="SMP13685.1"/>
    </source>
</evidence>
<dbReference type="Proteomes" id="UP001157961">
    <property type="component" value="Unassembled WGS sequence"/>
</dbReference>
<name>A0ABY1NML3_9RHOB</name>
<dbReference type="Gene3D" id="3.40.50.720">
    <property type="entry name" value="NAD(P)-binding Rossmann-like Domain"/>
    <property type="match status" value="1"/>
</dbReference>
<dbReference type="PROSITE" id="PS00061">
    <property type="entry name" value="ADH_SHORT"/>
    <property type="match status" value="1"/>
</dbReference>
<protein>
    <submittedName>
        <fullName evidence="4">Uncharacterized oxidoreductase</fullName>
    </submittedName>
</protein>
<accession>A0ABY1NML3</accession>
<proteinExistence type="inferred from homology"/>
<reference evidence="4 5" key="1">
    <citation type="submission" date="2017-05" db="EMBL/GenBank/DDBJ databases">
        <authorList>
            <person name="Varghese N."/>
            <person name="Submissions S."/>
        </authorList>
    </citation>
    <scope>NUCLEOTIDE SEQUENCE [LARGE SCALE GENOMIC DNA]</scope>
    <source>
        <strain evidence="4 5">DSM 29734</strain>
    </source>
</reference>
<dbReference type="InterPro" id="IPR057326">
    <property type="entry name" value="KR_dom"/>
</dbReference>
<gene>
    <name evidence="4" type="ORF">SAMN06265373_102562</name>
</gene>
<comment type="caution">
    <text evidence="4">The sequence shown here is derived from an EMBL/GenBank/DDBJ whole genome shotgun (WGS) entry which is preliminary data.</text>
</comment>
<evidence type="ECO:0000313" key="5">
    <source>
        <dbReference type="Proteomes" id="UP001157961"/>
    </source>
</evidence>
<organism evidence="4 5">
    <name type="scientific">Shimia sagamensis</name>
    <dbReference type="NCBI Taxonomy" id="1566352"/>
    <lineage>
        <taxon>Bacteria</taxon>
        <taxon>Pseudomonadati</taxon>
        <taxon>Pseudomonadota</taxon>
        <taxon>Alphaproteobacteria</taxon>
        <taxon>Rhodobacterales</taxon>
        <taxon>Roseobacteraceae</taxon>
    </lineage>
</organism>
<feature type="domain" description="Ketoreductase" evidence="3">
    <location>
        <begin position="7"/>
        <end position="181"/>
    </location>
</feature>
<dbReference type="InterPro" id="IPR002347">
    <property type="entry name" value="SDR_fam"/>
</dbReference>
<dbReference type="InterPro" id="IPR036291">
    <property type="entry name" value="NAD(P)-bd_dom_sf"/>
</dbReference>
<dbReference type="SMART" id="SM00822">
    <property type="entry name" value="PKS_KR"/>
    <property type="match status" value="1"/>
</dbReference>
<dbReference type="EMBL" id="FXTY01000002">
    <property type="protein sequence ID" value="SMP13685.1"/>
    <property type="molecule type" value="Genomic_DNA"/>
</dbReference>
<keyword evidence="5" id="KW-1185">Reference proteome</keyword>
<sequence length="245" mass="26015">MPHFAHHSILITGATGGIGRALTRALTEAGALVIATGRSAQALDRLTGASPEALKKIQADLSNAEGRDALLAQIQGYHVSGIIHAAGVQFAQNIPEGLTKHPRQSELELALNLQAPIHLTSALLPTLAQHPKPFVSAITSSLALAPKRDAPTYCATKAGLRHYLRALRYQCADAIPQLLVNEVLPALVDTPMTAGRGTGKDSPDKVATQILRGLVDQKSETWIGKARLLRGINRISPSLAARILR</sequence>
<evidence type="ECO:0000256" key="1">
    <source>
        <dbReference type="ARBA" id="ARBA00006484"/>
    </source>
</evidence>
<keyword evidence="2" id="KW-0560">Oxidoreductase</keyword>
<dbReference type="PRINTS" id="PR00081">
    <property type="entry name" value="GDHRDH"/>
</dbReference>
<comment type="similarity">
    <text evidence="1">Belongs to the short-chain dehydrogenases/reductases (SDR) family.</text>
</comment>
<dbReference type="SUPFAM" id="SSF51735">
    <property type="entry name" value="NAD(P)-binding Rossmann-fold domains"/>
    <property type="match status" value="1"/>
</dbReference>